<dbReference type="AlphaFoldDB" id="A0A165PH49"/>
<dbReference type="Pfam" id="PF01263">
    <property type="entry name" value="Aldose_epim"/>
    <property type="match status" value="1"/>
</dbReference>
<comment type="similarity">
    <text evidence="2 5">Belongs to the glucose-6-phosphate 1-epimerase family.</text>
</comment>
<proteinExistence type="inferred from homology"/>
<dbReference type="InterPro" id="IPR025532">
    <property type="entry name" value="G6P_1-epimerase"/>
</dbReference>
<feature type="binding site" evidence="7">
    <location>
        <position position="97"/>
    </location>
    <ligand>
        <name>substrate</name>
    </ligand>
</feature>
<dbReference type="GO" id="GO:0047938">
    <property type="term" value="F:glucose-6-phosphate 1-epimerase activity"/>
    <property type="evidence" value="ECO:0007669"/>
    <property type="project" value="UniProtKB-UniRule"/>
</dbReference>
<protein>
    <recommendedName>
        <fullName evidence="3 5">Glucose-6-phosphate 1-epimerase</fullName>
        <ecNumber evidence="3 5">5.1.3.15</ecNumber>
    </recommendedName>
</protein>
<evidence type="ECO:0000313" key="8">
    <source>
        <dbReference type="EMBL" id="KZW02169.1"/>
    </source>
</evidence>
<feature type="active site" evidence="6">
    <location>
        <position position="277"/>
    </location>
</feature>
<evidence type="ECO:0000256" key="3">
    <source>
        <dbReference type="ARBA" id="ARBA00012083"/>
    </source>
</evidence>
<accession>A0A165PH49</accession>
<comment type="catalytic activity">
    <reaction evidence="1">
        <text>alpha-D-glucose 6-phosphate = beta-D-glucose 6-phosphate</text>
        <dbReference type="Rhea" id="RHEA:16249"/>
        <dbReference type="ChEBI" id="CHEBI:58225"/>
        <dbReference type="ChEBI" id="CHEBI:58247"/>
        <dbReference type="EC" id="5.1.3.15"/>
    </reaction>
</comment>
<organism evidence="8 9">
    <name type="scientific">Exidia glandulosa HHB12029</name>
    <dbReference type="NCBI Taxonomy" id="1314781"/>
    <lineage>
        <taxon>Eukaryota</taxon>
        <taxon>Fungi</taxon>
        <taxon>Dikarya</taxon>
        <taxon>Basidiomycota</taxon>
        <taxon>Agaricomycotina</taxon>
        <taxon>Agaricomycetes</taxon>
        <taxon>Auriculariales</taxon>
        <taxon>Exidiaceae</taxon>
        <taxon>Exidia</taxon>
    </lineage>
</organism>
<dbReference type="PANTHER" id="PTHR11122:SF13">
    <property type="entry name" value="GLUCOSE-6-PHOSPHATE 1-EPIMERASE"/>
    <property type="match status" value="1"/>
</dbReference>
<evidence type="ECO:0000313" key="9">
    <source>
        <dbReference type="Proteomes" id="UP000077266"/>
    </source>
</evidence>
<dbReference type="PANTHER" id="PTHR11122">
    <property type="entry name" value="APOSPORY-ASSOCIATED PROTEIN C-RELATED"/>
    <property type="match status" value="1"/>
</dbReference>
<keyword evidence="4 5" id="KW-0413">Isomerase</keyword>
<feature type="binding site" evidence="7">
    <location>
        <position position="74"/>
    </location>
    <ligand>
        <name>substrate</name>
    </ligand>
</feature>
<dbReference type="EMBL" id="KV425889">
    <property type="protein sequence ID" value="KZW02169.1"/>
    <property type="molecule type" value="Genomic_DNA"/>
</dbReference>
<dbReference type="InParanoid" id="A0A165PH49"/>
<feature type="active site" evidence="6">
    <location>
        <position position="176"/>
    </location>
</feature>
<evidence type="ECO:0000256" key="1">
    <source>
        <dbReference type="ARBA" id="ARBA00001096"/>
    </source>
</evidence>
<dbReference type="GO" id="GO:0005975">
    <property type="term" value="P:carbohydrate metabolic process"/>
    <property type="evidence" value="ECO:0007669"/>
    <property type="project" value="InterPro"/>
</dbReference>
<dbReference type="InterPro" id="IPR008183">
    <property type="entry name" value="Aldose_1/G6P_1-epimerase"/>
</dbReference>
<dbReference type="CDD" id="cd09020">
    <property type="entry name" value="D-hex-6-P-epi_like"/>
    <property type="match status" value="1"/>
</dbReference>
<evidence type="ECO:0000256" key="4">
    <source>
        <dbReference type="ARBA" id="ARBA00023235"/>
    </source>
</evidence>
<dbReference type="InterPro" id="IPR014718">
    <property type="entry name" value="GH-type_carb-bd"/>
</dbReference>
<dbReference type="Gene3D" id="2.70.98.10">
    <property type="match status" value="1"/>
</dbReference>
<name>A0A165PH49_EXIGL</name>
<dbReference type="STRING" id="1314781.A0A165PH49"/>
<dbReference type="PIRSF" id="PIRSF016020">
    <property type="entry name" value="PHexose_mutarotase"/>
    <property type="match status" value="1"/>
</dbReference>
<dbReference type="GO" id="GO:0030246">
    <property type="term" value="F:carbohydrate binding"/>
    <property type="evidence" value="ECO:0007669"/>
    <property type="project" value="UniProtKB-UniRule"/>
</dbReference>
<reference evidence="8 9" key="1">
    <citation type="journal article" date="2016" name="Mol. Biol. Evol.">
        <title>Comparative Genomics of Early-Diverging Mushroom-Forming Fungi Provides Insights into the Origins of Lignocellulose Decay Capabilities.</title>
        <authorList>
            <person name="Nagy L.G."/>
            <person name="Riley R."/>
            <person name="Tritt A."/>
            <person name="Adam C."/>
            <person name="Daum C."/>
            <person name="Floudas D."/>
            <person name="Sun H."/>
            <person name="Yadav J.S."/>
            <person name="Pangilinan J."/>
            <person name="Larsson K.H."/>
            <person name="Matsuura K."/>
            <person name="Barry K."/>
            <person name="Labutti K."/>
            <person name="Kuo R."/>
            <person name="Ohm R.A."/>
            <person name="Bhattacharya S.S."/>
            <person name="Shirouzu T."/>
            <person name="Yoshinaga Y."/>
            <person name="Martin F.M."/>
            <person name="Grigoriev I.V."/>
            <person name="Hibbett D.S."/>
        </authorList>
    </citation>
    <scope>NUCLEOTIDE SEQUENCE [LARGE SCALE GENOMIC DNA]</scope>
    <source>
        <strain evidence="8 9">HHB12029</strain>
    </source>
</reference>
<dbReference type="SUPFAM" id="SSF74650">
    <property type="entry name" value="Galactose mutarotase-like"/>
    <property type="match status" value="1"/>
</dbReference>
<dbReference type="OrthoDB" id="1659429at2759"/>
<evidence type="ECO:0000256" key="7">
    <source>
        <dbReference type="PIRSR" id="PIRSR016020-2"/>
    </source>
</evidence>
<comment type="function">
    <text evidence="5">Catalyzes the interconversion between the alpha and beta anomers from at least three hexose 6-phosphate sugars (Glc6P, Gal6P, and Man6P).</text>
</comment>
<feature type="binding site" evidence="7">
    <location>
        <position position="102"/>
    </location>
    <ligand>
        <name>substrate</name>
    </ligand>
</feature>
<evidence type="ECO:0000256" key="2">
    <source>
        <dbReference type="ARBA" id="ARBA00005866"/>
    </source>
</evidence>
<keyword evidence="9" id="KW-1185">Reference proteome</keyword>
<dbReference type="InterPro" id="IPR011013">
    <property type="entry name" value="Gal_mutarotase_sf_dom"/>
</dbReference>
<dbReference type="Proteomes" id="UP000077266">
    <property type="component" value="Unassembled WGS sequence"/>
</dbReference>
<dbReference type="EC" id="5.1.3.15" evidence="3 5"/>
<gene>
    <name evidence="8" type="ORF">EXIGLDRAFT_744651</name>
</gene>
<evidence type="ECO:0000256" key="6">
    <source>
        <dbReference type="PIRSR" id="PIRSR016020-1"/>
    </source>
</evidence>
<evidence type="ECO:0000256" key="5">
    <source>
        <dbReference type="PIRNR" id="PIRNR016020"/>
    </source>
</evidence>
<sequence>MSARWVPTERLFGMKIISAVLCALDDKGASVTALLYGATVISWKSPSEGRDDAPPKERLFVSSKAALDGSKPVRGGIPVVFPFFGPATRPEHSKMGQHGFARSSQWHYVATVLDSDAGVSVQLGLKPTPEIDALYAFPWALTYTITLAAHQLTTDIAVKNTSATGGASFDFQALLHTYIAAHAASVSVSPLTGLTYIDKVAGGGERTESRELVDVRSFTDSVYKGAGGRYSVRWEGGGVDVRANGFGDVVVWNPNKEAGSKIGDMEDGGWDKFVCVEPGTASYWVTLGAGEEWKGQQVISAL</sequence>
<dbReference type="GO" id="GO:0005737">
    <property type="term" value="C:cytoplasm"/>
    <property type="evidence" value="ECO:0007669"/>
    <property type="project" value="TreeGrafter"/>
</dbReference>